<dbReference type="RefSeq" id="WP_338733041.1">
    <property type="nucleotide sequence ID" value="NZ_CP136924.1"/>
</dbReference>
<dbReference type="KEGG" id="mcaa:R3L15_02575"/>
<keyword evidence="3" id="KW-1185">Reference proteome</keyword>
<evidence type="ECO:0000313" key="1">
    <source>
        <dbReference type="EMBL" id="WXA03818.1"/>
    </source>
</evidence>
<organism evidence="2">
    <name type="scientific">Mangrovimonas cancribranchiae</name>
    <dbReference type="NCBI Taxonomy" id="3080055"/>
    <lineage>
        <taxon>Bacteria</taxon>
        <taxon>Pseudomonadati</taxon>
        <taxon>Bacteroidota</taxon>
        <taxon>Flavobacteriia</taxon>
        <taxon>Flavobacteriales</taxon>
        <taxon>Flavobacteriaceae</taxon>
        <taxon>Mangrovimonas</taxon>
    </lineage>
</organism>
<dbReference type="AlphaFoldDB" id="A0AAU6P8L8"/>
<dbReference type="EMBL" id="CP136925">
    <property type="protein sequence ID" value="WXA13761.1"/>
    <property type="molecule type" value="Genomic_DNA"/>
</dbReference>
<dbReference type="PROSITE" id="PS51257">
    <property type="entry name" value="PROKAR_LIPOPROTEIN"/>
    <property type="match status" value="1"/>
</dbReference>
<name>A0AAU6P8L8_9FLAO</name>
<sequence length="150" mass="17096">MKNTFWLLIVLLGSLTACKNDVKTDVSEETSKDEVVYDMYKPSEMAILMNQMYAHNLKIKQDILNGDIPAEFPIDFMEIHSAELTKANQRNETFEKFSKIFITAEKNIFNQDSKTPLEARFNTAVNACISCHETSCTGPIPRIKKLLIKS</sequence>
<accession>A0AAU6P8L8</accession>
<dbReference type="Proteomes" id="UP001368318">
    <property type="component" value="Chromosome"/>
</dbReference>
<protein>
    <recommendedName>
        <fullName evidence="4">Cytochrome c</fullName>
    </recommendedName>
</protein>
<evidence type="ECO:0008006" key="4">
    <source>
        <dbReference type="Google" id="ProtNLM"/>
    </source>
</evidence>
<reference evidence="2 3" key="1">
    <citation type="submission" date="2023-10" db="EMBL/GenBank/DDBJ databases">
        <title>Culture-based analysis of two novel bacteria associated with mangrove crab gills.</title>
        <authorList>
            <person name="Yang X."/>
            <person name="Garuglieri E."/>
            <person name="Van Goethem M.W."/>
            <person name="Fusi M."/>
            <person name="Marasco R."/>
            <person name="Daffonchio D.G."/>
        </authorList>
    </citation>
    <scope>NUCLEOTIDE SEQUENCE</scope>
    <source>
        <strain evidence="2">UG2-1</strain>
        <strain evidence="1">UG2-2</strain>
        <strain evidence="3">UG2_2</strain>
    </source>
</reference>
<dbReference type="EMBL" id="CP136924">
    <property type="protein sequence ID" value="WXA03818.1"/>
    <property type="molecule type" value="Genomic_DNA"/>
</dbReference>
<evidence type="ECO:0000313" key="3">
    <source>
        <dbReference type="Proteomes" id="UP001368318"/>
    </source>
</evidence>
<proteinExistence type="predicted"/>
<evidence type="ECO:0000313" key="2">
    <source>
        <dbReference type="EMBL" id="WXA13761.1"/>
    </source>
</evidence>
<gene>
    <name evidence="2" type="ORF">R3L15_02575</name>
    <name evidence="1" type="ORF">R3L16_04820</name>
</gene>